<dbReference type="GO" id="GO:0005789">
    <property type="term" value="C:endoplasmic reticulum membrane"/>
    <property type="evidence" value="ECO:0007669"/>
    <property type="project" value="UniProtKB-SubCell"/>
</dbReference>
<evidence type="ECO:0000313" key="12">
    <source>
        <dbReference type="EMBL" id="KAF2091277.1"/>
    </source>
</evidence>
<accession>A0A9P4I337</accession>
<evidence type="ECO:0000256" key="1">
    <source>
        <dbReference type="ARBA" id="ARBA00004163"/>
    </source>
</evidence>
<keyword evidence="8 11" id="KW-1133">Transmembrane helix</keyword>
<feature type="compositionally biased region" description="Acidic residues" evidence="10">
    <location>
        <begin position="100"/>
        <end position="115"/>
    </location>
</feature>
<evidence type="ECO:0000256" key="5">
    <source>
        <dbReference type="ARBA" id="ARBA00022824"/>
    </source>
</evidence>
<protein>
    <recommendedName>
        <fullName evidence="14">Synaptobrevin</fullName>
    </recommendedName>
</protein>
<keyword evidence="6" id="KW-0931">ER-Golgi transport</keyword>
<comment type="similarity">
    <text evidence="2">Belongs to the USE1 family.</text>
</comment>
<feature type="compositionally biased region" description="Polar residues" evidence="10">
    <location>
        <begin position="151"/>
        <end position="173"/>
    </location>
</feature>
<dbReference type="GO" id="GO:0005484">
    <property type="term" value="F:SNAP receptor activity"/>
    <property type="evidence" value="ECO:0007669"/>
    <property type="project" value="TreeGrafter"/>
</dbReference>
<dbReference type="OrthoDB" id="3231855at2759"/>
<dbReference type="InterPro" id="IPR019150">
    <property type="entry name" value="Vesicle_transport_protein_Use1"/>
</dbReference>
<dbReference type="Pfam" id="PF09753">
    <property type="entry name" value="Use1"/>
    <property type="match status" value="1"/>
</dbReference>
<name>A0A9P4I337_9PEZI</name>
<feature type="region of interest" description="Disordered" evidence="10">
    <location>
        <begin position="151"/>
        <end position="203"/>
    </location>
</feature>
<keyword evidence="9 11" id="KW-0472">Membrane</keyword>
<keyword evidence="3" id="KW-0813">Transport</keyword>
<organism evidence="12 13">
    <name type="scientific">Saccharata proteae CBS 121410</name>
    <dbReference type="NCBI Taxonomy" id="1314787"/>
    <lineage>
        <taxon>Eukaryota</taxon>
        <taxon>Fungi</taxon>
        <taxon>Dikarya</taxon>
        <taxon>Ascomycota</taxon>
        <taxon>Pezizomycotina</taxon>
        <taxon>Dothideomycetes</taxon>
        <taxon>Dothideomycetes incertae sedis</taxon>
        <taxon>Botryosphaeriales</taxon>
        <taxon>Saccharataceae</taxon>
        <taxon>Saccharata</taxon>
    </lineage>
</organism>
<comment type="caution">
    <text evidence="12">The sequence shown here is derived from an EMBL/GenBank/DDBJ whole genome shotgun (WGS) entry which is preliminary data.</text>
</comment>
<evidence type="ECO:0000256" key="10">
    <source>
        <dbReference type="SAM" id="MobiDB-lite"/>
    </source>
</evidence>
<evidence type="ECO:0000256" key="7">
    <source>
        <dbReference type="ARBA" id="ARBA00022927"/>
    </source>
</evidence>
<dbReference type="PANTHER" id="PTHR13050:SF7">
    <property type="entry name" value="VESICLE TRANSPORT PROTEIN USE1"/>
    <property type="match status" value="1"/>
</dbReference>
<feature type="transmembrane region" description="Helical" evidence="11">
    <location>
        <begin position="267"/>
        <end position="291"/>
    </location>
</feature>
<comment type="subcellular location">
    <subcellularLocation>
        <location evidence="1">Endoplasmic reticulum membrane</location>
        <topology evidence="1">Single-pass type IV membrane protein</topology>
    </subcellularLocation>
</comment>
<gene>
    <name evidence="12" type="ORF">K490DRAFT_34476</name>
</gene>
<dbReference type="PANTHER" id="PTHR13050">
    <property type="entry name" value="USE1-LIKE PROTEIN"/>
    <property type="match status" value="1"/>
</dbReference>
<evidence type="ECO:0000256" key="3">
    <source>
        <dbReference type="ARBA" id="ARBA00022448"/>
    </source>
</evidence>
<reference evidence="12" key="1">
    <citation type="journal article" date="2020" name="Stud. Mycol.">
        <title>101 Dothideomycetes genomes: a test case for predicting lifestyles and emergence of pathogens.</title>
        <authorList>
            <person name="Haridas S."/>
            <person name="Albert R."/>
            <person name="Binder M."/>
            <person name="Bloem J."/>
            <person name="Labutti K."/>
            <person name="Salamov A."/>
            <person name="Andreopoulos B."/>
            <person name="Baker S."/>
            <person name="Barry K."/>
            <person name="Bills G."/>
            <person name="Bluhm B."/>
            <person name="Cannon C."/>
            <person name="Castanera R."/>
            <person name="Culley D."/>
            <person name="Daum C."/>
            <person name="Ezra D."/>
            <person name="Gonzalez J."/>
            <person name="Henrissat B."/>
            <person name="Kuo A."/>
            <person name="Liang C."/>
            <person name="Lipzen A."/>
            <person name="Lutzoni F."/>
            <person name="Magnuson J."/>
            <person name="Mondo S."/>
            <person name="Nolan M."/>
            <person name="Ohm R."/>
            <person name="Pangilinan J."/>
            <person name="Park H.-J."/>
            <person name="Ramirez L."/>
            <person name="Alfaro M."/>
            <person name="Sun H."/>
            <person name="Tritt A."/>
            <person name="Yoshinaga Y."/>
            <person name="Zwiers L.-H."/>
            <person name="Turgeon B."/>
            <person name="Goodwin S."/>
            <person name="Spatafora J."/>
            <person name="Crous P."/>
            <person name="Grigoriev I."/>
        </authorList>
    </citation>
    <scope>NUCLEOTIDE SEQUENCE</scope>
    <source>
        <strain evidence="12">CBS 121410</strain>
    </source>
</reference>
<evidence type="ECO:0000256" key="11">
    <source>
        <dbReference type="SAM" id="Phobius"/>
    </source>
</evidence>
<evidence type="ECO:0000256" key="6">
    <source>
        <dbReference type="ARBA" id="ARBA00022892"/>
    </source>
</evidence>
<keyword evidence="7" id="KW-0653">Protein transport</keyword>
<evidence type="ECO:0000256" key="8">
    <source>
        <dbReference type="ARBA" id="ARBA00022989"/>
    </source>
</evidence>
<sequence>MTARNTSAAAPRPDPAAVGLTRLLDRLQHALNADPKLRHSSYERTRVGANLEHARSLLLRLEHDAATVKIQSRRQALQADLQTKRDVIKQLNARLHELNQLEDDEEEEDSSEDDADMKAPSYAPAIRNTSDSIDTEQDPALHDAAANLTNTLRSRRSQGPSSSEPTRATTASGSLFDGRSNPAADPKLQKSETVMSHNRSEQEELTSSLLQMAQALKASSVQFSTSLESEKEITDRAVRGLDKNAEGMEAAGKRMGTLRRMTEGKGWWGRVLMYGYIGGLWLLALVIVFVLPKFRF</sequence>
<dbReference type="EMBL" id="ML978712">
    <property type="protein sequence ID" value="KAF2091277.1"/>
    <property type="molecule type" value="Genomic_DNA"/>
</dbReference>
<evidence type="ECO:0000313" key="13">
    <source>
        <dbReference type="Proteomes" id="UP000799776"/>
    </source>
</evidence>
<dbReference type="Proteomes" id="UP000799776">
    <property type="component" value="Unassembled WGS sequence"/>
</dbReference>
<keyword evidence="4 11" id="KW-0812">Transmembrane</keyword>
<evidence type="ECO:0000256" key="9">
    <source>
        <dbReference type="ARBA" id="ARBA00023136"/>
    </source>
</evidence>
<dbReference type="AlphaFoldDB" id="A0A9P4I337"/>
<dbReference type="GO" id="GO:0006890">
    <property type="term" value="P:retrograde vesicle-mediated transport, Golgi to endoplasmic reticulum"/>
    <property type="evidence" value="ECO:0007669"/>
    <property type="project" value="TreeGrafter"/>
</dbReference>
<evidence type="ECO:0008006" key="14">
    <source>
        <dbReference type="Google" id="ProtNLM"/>
    </source>
</evidence>
<feature type="region of interest" description="Disordered" evidence="10">
    <location>
        <begin position="98"/>
        <end position="135"/>
    </location>
</feature>
<evidence type="ECO:0000256" key="2">
    <source>
        <dbReference type="ARBA" id="ARBA00007891"/>
    </source>
</evidence>
<evidence type="ECO:0000256" key="4">
    <source>
        <dbReference type="ARBA" id="ARBA00022692"/>
    </source>
</evidence>
<keyword evidence="13" id="KW-1185">Reference proteome</keyword>
<keyword evidence="5" id="KW-0256">Endoplasmic reticulum</keyword>
<dbReference type="GO" id="GO:0031201">
    <property type="term" value="C:SNARE complex"/>
    <property type="evidence" value="ECO:0007669"/>
    <property type="project" value="TreeGrafter"/>
</dbReference>
<proteinExistence type="inferred from homology"/>
<dbReference type="GO" id="GO:0015031">
    <property type="term" value="P:protein transport"/>
    <property type="evidence" value="ECO:0007669"/>
    <property type="project" value="UniProtKB-KW"/>
</dbReference>